<evidence type="ECO:0000313" key="2">
    <source>
        <dbReference type="Proteomes" id="UP000305753"/>
    </source>
</evidence>
<sequence length="158" mass="17516">MNNIYSVQHLALIEEVAKNYKYVYVTFATGFNHIPFKNVAQPPKGIYSQDLNSGHSLQAITLNFGTIDCTYGPIDAATGDILYSCVFNGQRFPGNITNGGIMSISGSHDQKDWVHFDISTGVNEMLQAILFDAVQEETKQPKRQAWKPTVIKGGKDEN</sequence>
<organism evidence="1 2">
    <name type="scientific">Vibrio phage VP-1</name>
    <dbReference type="NCBI Taxonomy" id="2234088"/>
    <lineage>
        <taxon>Viruses</taxon>
        <taxon>Duplodnaviria</taxon>
        <taxon>Heunggongvirae</taxon>
        <taxon>Uroviricota</taxon>
        <taxon>Caudoviricetes</taxon>
        <taxon>Pantevenvirales</taxon>
        <taxon>Ackermannviridae</taxon>
        <taxon>Vapseptimavirus</taxon>
        <taxon>Vapseptimavirus VAP7</taxon>
    </lineage>
</organism>
<reference evidence="1 2" key="1">
    <citation type="submission" date="2018-05" db="EMBL/GenBank/DDBJ databases">
        <title>Whole genome sequencing of Vibrio phage VP-1.</title>
        <authorList>
            <person name="Nandita M."/>
            <person name="Bhat S.G."/>
        </authorList>
    </citation>
    <scope>NUCLEOTIDE SEQUENCE [LARGE SCALE GENOMIC DNA]</scope>
</reference>
<accession>A0A4P2TFN2</accession>
<dbReference type="EMBL" id="MH363700">
    <property type="protein sequence ID" value="AWY10118.1"/>
    <property type="molecule type" value="Genomic_DNA"/>
</dbReference>
<proteinExistence type="predicted"/>
<dbReference type="Proteomes" id="UP000305753">
    <property type="component" value="Segment"/>
</dbReference>
<name>A0A4P2TFN2_9CAUD</name>
<evidence type="ECO:0000313" key="1">
    <source>
        <dbReference type="EMBL" id="AWY10118.1"/>
    </source>
</evidence>
<protein>
    <submittedName>
        <fullName evidence="1">Uncharacterized protein</fullName>
    </submittedName>
</protein>